<dbReference type="NCBIfam" id="TIGR01537">
    <property type="entry name" value="portal_HK97"/>
    <property type="match status" value="1"/>
</dbReference>
<dbReference type="Pfam" id="PF04860">
    <property type="entry name" value="Phage_portal"/>
    <property type="match status" value="1"/>
</dbReference>
<proteinExistence type="predicted"/>
<feature type="region of interest" description="Disordered" evidence="1">
    <location>
        <begin position="367"/>
        <end position="410"/>
    </location>
</feature>
<keyword evidence="3" id="KW-1185">Reference proteome</keyword>
<name>A0ABV7DAY3_9HYPH</name>
<protein>
    <submittedName>
        <fullName evidence="2">Phage portal protein</fullName>
    </submittedName>
</protein>
<comment type="caution">
    <text evidence="2">The sequence shown here is derived from an EMBL/GenBank/DDBJ whole genome shotgun (WGS) entry which is preliminary data.</text>
</comment>
<sequence length="410" mass="46313">MGFWKRFFRDDTKVSSLDLIREIYGGGRQSHAGKVVNLDTTLEDDTAYACMRVIAEGCAQVPWHLYRENAGARQVASTHDLDDILYRRPNRWQTSFEFRETLLMHLLLAGNAYVFVNRVGSHRKIVELVLIEPRRVTVKKKSEVALEYVVTADDGTRKVFEQDAIWHIRGPSWNSWLGLDAVKMARHAIGLSASLEQGQSEFQRNGAKTTGIVSVKDRLDKTQFEQLSDWLGKHQIGQERSHLPMILDRDGKFAPTAMTGVDQQLLETRRHQVESICRRFRVMPLMVGHPADMAARAATETIFLQHVVHTLMPWYQRLEQSADVNLLSDEERRAGYYTKFNANALMRGAAKDRADYYAKALGSGGGKGWMTQNDVRGLEDLDRSDDPEADKLPQPTAAATAKAPASEDTP</sequence>
<feature type="compositionally biased region" description="Basic and acidic residues" evidence="1">
    <location>
        <begin position="376"/>
        <end position="391"/>
    </location>
</feature>
<evidence type="ECO:0000313" key="3">
    <source>
        <dbReference type="Proteomes" id="UP001595377"/>
    </source>
</evidence>
<dbReference type="EMBL" id="JBHRSP010000001">
    <property type="protein sequence ID" value="MFC3071497.1"/>
    <property type="molecule type" value="Genomic_DNA"/>
</dbReference>
<evidence type="ECO:0000313" key="2">
    <source>
        <dbReference type="EMBL" id="MFC3071497.1"/>
    </source>
</evidence>
<gene>
    <name evidence="2" type="ORF">ACFOHH_00085</name>
</gene>
<accession>A0ABV7DAY3</accession>
<dbReference type="Proteomes" id="UP001595377">
    <property type="component" value="Unassembled WGS sequence"/>
</dbReference>
<feature type="compositionally biased region" description="Low complexity" evidence="1">
    <location>
        <begin position="395"/>
        <end position="404"/>
    </location>
</feature>
<organism evidence="2 3">
    <name type="scientific">Shinella pollutisoli</name>
    <dbReference type="NCBI Taxonomy" id="2250594"/>
    <lineage>
        <taxon>Bacteria</taxon>
        <taxon>Pseudomonadati</taxon>
        <taxon>Pseudomonadota</taxon>
        <taxon>Alphaproteobacteria</taxon>
        <taxon>Hyphomicrobiales</taxon>
        <taxon>Rhizobiaceae</taxon>
        <taxon>Shinella</taxon>
    </lineage>
</organism>
<dbReference type="InterPro" id="IPR006944">
    <property type="entry name" value="Phage/GTA_portal"/>
</dbReference>
<dbReference type="RefSeq" id="WP_257316088.1">
    <property type="nucleotide sequence ID" value="NZ_JANFDG010000016.1"/>
</dbReference>
<reference evidence="3" key="1">
    <citation type="journal article" date="2019" name="Int. J. Syst. Evol. Microbiol.">
        <title>The Global Catalogue of Microorganisms (GCM) 10K type strain sequencing project: providing services to taxonomists for standard genome sequencing and annotation.</title>
        <authorList>
            <consortium name="The Broad Institute Genomics Platform"/>
            <consortium name="The Broad Institute Genome Sequencing Center for Infectious Disease"/>
            <person name="Wu L."/>
            <person name="Ma J."/>
        </authorList>
    </citation>
    <scope>NUCLEOTIDE SEQUENCE [LARGE SCALE GENOMIC DNA]</scope>
    <source>
        <strain evidence="3">KCTC 52677</strain>
    </source>
</reference>
<dbReference type="InterPro" id="IPR006427">
    <property type="entry name" value="Portal_HK97"/>
</dbReference>
<evidence type="ECO:0000256" key="1">
    <source>
        <dbReference type="SAM" id="MobiDB-lite"/>
    </source>
</evidence>